<dbReference type="Pfam" id="PF04556">
    <property type="entry name" value="DpnII"/>
    <property type="match status" value="1"/>
</dbReference>
<keyword evidence="1" id="KW-0378">Hydrolase</keyword>
<dbReference type="PIRSF" id="PIRSF016080">
    <property type="entry name" value="Restrict_endonuc_II_DpmII"/>
    <property type="match status" value="1"/>
</dbReference>
<keyword evidence="4" id="KW-1185">Reference proteome</keyword>
<dbReference type="KEGG" id="cha:CHAB381_1228"/>
<sequence length="273" mass="31838">MKNKISFNDFLKTLQKTNATLDYFVNFKKCSTNIKKISIHLNQLNYLLNKQDLKSEIEFLFSKNKECFSVLNLLIAVRDKNTKLLDECGNLIDLKNYFENPKQIYDFFKQTGLEEIFKNSEIKNLNDYVFGIEVGLDTNARKNRGGTNFENLIAKKLDKEKIQYKKEVKSTNFADLDLGKDLKRFDFVIKSKNFTYLIETNFYNSGGSKLNEVARGYTEINAKISLNNKYKFIWITDGQGWLSAKNKLEEAYKSVEIYNLSNLKEFIDKVKNG</sequence>
<dbReference type="GO" id="GO:0009307">
    <property type="term" value="P:DNA restriction-modification system"/>
    <property type="evidence" value="ECO:0007669"/>
    <property type="project" value="UniProtKB-UniRule"/>
</dbReference>
<dbReference type="AlphaFoldDB" id="A7I2P1"/>
<dbReference type="EC" id="3.1.21.4" evidence="1"/>
<keyword evidence="1" id="KW-0540">Nuclease</keyword>
<comment type="catalytic activity">
    <reaction evidence="1">
        <text>Endonucleolytic cleavage of DNA to give specific double-stranded fragments with terminal 5'-phosphates.</text>
        <dbReference type="EC" id="3.1.21.4"/>
    </reaction>
</comment>
<comment type="similarity">
    <text evidence="1">Belongs to the DpnII type II restriction endonuclease family.</text>
</comment>
<dbReference type="OrthoDB" id="9771872at2"/>
<dbReference type="REBASE" id="15934">
    <property type="entry name" value="Cho381ORF1229P"/>
</dbReference>
<accession>A7I2P1</accession>
<dbReference type="EMBL" id="CP000776">
    <property type="protein sequence ID" value="ABS51972.1"/>
    <property type="molecule type" value="Genomic_DNA"/>
</dbReference>
<organism evidence="3 4">
    <name type="scientific">Campylobacter hominis (strain ATCC BAA-381 / DSM 21671 / CCUG 45161 / LMG 19568 / NCTC 13146 / CH001A)</name>
    <dbReference type="NCBI Taxonomy" id="360107"/>
    <lineage>
        <taxon>Bacteria</taxon>
        <taxon>Pseudomonadati</taxon>
        <taxon>Campylobacterota</taxon>
        <taxon>Epsilonproteobacteria</taxon>
        <taxon>Campylobacterales</taxon>
        <taxon>Campylobacteraceae</taxon>
        <taxon>Campylobacter</taxon>
    </lineage>
</organism>
<evidence type="ECO:0000313" key="3">
    <source>
        <dbReference type="EMBL" id="ABS51972.1"/>
    </source>
</evidence>
<reference evidence="4" key="1">
    <citation type="submission" date="2007-07" db="EMBL/GenBank/DDBJ databases">
        <title>Complete genome sequence of Campylobacter hominis ATCC BAA-381, a commensal isolated from the human gastrointestinal tract.</title>
        <authorList>
            <person name="Fouts D.E."/>
            <person name="Mongodin E.F."/>
            <person name="Puiu D."/>
            <person name="Sebastian Y."/>
            <person name="Miller W.G."/>
            <person name="Mandrell R.E."/>
            <person name="Nelson K.E."/>
        </authorList>
    </citation>
    <scope>NUCLEOTIDE SEQUENCE [LARGE SCALE GENOMIC DNA]</scope>
    <source>
        <strain evidence="4">ATCC BAA-381 / LMG 19568 / NCTC 13146 / CH001A</strain>
    </source>
</reference>
<dbReference type="InterPro" id="IPR021191">
    <property type="entry name" value="Restrct_endonuc_II_DpnII"/>
</dbReference>
<proteinExistence type="inferred from homology"/>
<dbReference type="GO" id="GO:0009036">
    <property type="term" value="F:type II site-specific deoxyribonuclease activity"/>
    <property type="evidence" value="ECO:0007669"/>
    <property type="project" value="UniProtKB-UniRule"/>
</dbReference>
<dbReference type="Proteomes" id="UP000002407">
    <property type="component" value="Chromosome"/>
</dbReference>
<evidence type="ECO:0000256" key="1">
    <source>
        <dbReference type="PIRNR" id="PIRNR016080"/>
    </source>
</evidence>
<dbReference type="InterPro" id="IPR007637">
    <property type="entry name" value="Restrct_endonuc_II_DpnII-like"/>
</dbReference>
<evidence type="ECO:0000259" key="2">
    <source>
        <dbReference type="Pfam" id="PF04556"/>
    </source>
</evidence>
<dbReference type="HOGENOM" id="CLU_089327_0_0_7"/>
<dbReference type="InterPro" id="IPR011335">
    <property type="entry name" value="Restrct_endonuc-II-like"/>
</dbReference>
<keyword evidence="1 3" id="KW-0255">Endonuclease</keyword>
<protein>
    <recommendedName>
        <fullName evidence="1">Type-2 restriction enzyme</fullName>
        <ecNumber evidence="1">3.1.21.4</ecNumber>
    </recommendedName>
</protein>
<gene>
    <name evidence="3" type="ordered locus">CHAB381_1228</name>
</gene>
<comment type="function">
    <text evidence="1">A P subtype restriction enzyme that recognizes the double-stranded unmethylated sequence 5'-GATC-3'.</text>
</comment>
<feature type="domain" description="Restriction endonuclease type II DpnII-like" evidence="2">
    <location>
        <begin position="7"/>
        <end position="267"/>
    </location>
</feature>
<name>A7I2P1_CAMHC</name>
<evidence type="ECO:0000313" key="4">
    <source>
        <dbReference type="Proteomes" id="UP000002407"/>
    </source>
</evidence>
<dbReference type="STRING" id="360107.CHAB381_1228"/>
<dbReference type="GO" id="GO:0003677">
    <property type="term" value="F:DNA binding"/>
    <property type="evidence" value="ECO:0007669"/>
    <property type="project" value="UniProtKB-UniRule"/>
</dbReference>
<dbReference type="RefSeq" id="WP_012109083.1">
    <property type="nucleotide sequence ID" value="NC_009714.1"/>
</dbReference>
<keyword evidence="1" id="KW-0680">Restriction system</keyword>
<dbReference type="SUPFAM" id="SSF52980">
    <property type="entry name" value="Restriction endonuclease-like"/>
    <property type="match status" value="1"/>
</dbReference>
<dbReference type="eggNOG" id="ENOG502Z7V5">
    <property type="taxonomic scope" value="Bacteria"/>
</dbReference>